<gene>
    <name evidence="1" type="ORF">Rumeso_02417</name>
</gene>
<name>A0A017HPA6_9RHOB</name>
<reference evidence="1 2" key="1">
    <citation type="submission" date="2013-02" db="EMBL/GenBank/DDBJ databases">
        <authorList>
            <person name="Fiebig A."/>
            <person name="Goeker M."/>
            <person name="Klenk H.-P.P."/>
        </authorList>
    </citation>
    <scope>NUCLEOTIDE SEQUENCE [LARGE SCALE GENOMIC DNA]</scope>
    <source>
        <strain evidence="1 2">DSM 19309</strain>
    </source>
</reference>
<dbReference type="AlphaFoldDB" id="A0A017HPA6"/>
<protein>
    <submittedName>
        <fullName evidence="1">Uncharacterized protein</fullName>
    </submittedName>
</protein>
<organism evidence="1 2">
    <name type="scientific">Rubellimicrobium mesophilum DSM 19309</name>
    <dbReference type="NCBI Taxonomy" id="442562"/>
    <lineage>
        <taxon>Bacteria</taxon>
        <taxon>Pseudomonadati</taxon>
        <taxon>Pseudomonadota</taxon>
        <taxon>Alphaproteobacteria</taxon>
        <taxon>Rhodobacterales</taxon>
        <taxon>Roseobacteraceae</taxon>
        <taxon>Rubellimicrobium</taxon>
    </lineage>
</organism>
<proteinExistence type="predicted"/>
<evidence type="ECO:0000313" key="1">
    <source>
        <dbReference type="EMBL" id="EYD75988.1"/>
    </source>
</evidence>
<evidence type="ECO:0000313" key="2">
    <source>
        <dbReference type="Proteomes" id="UP000019666"/>
    </source>
</evidence>
<comment type="caution">
    <text evidence="1">The sequence shown here is derived from an EMBL/GenBank/DDBJ whole genome shotgun (WGS) entry which is preliminary data.</text>
</comment>
<dbReference type="Proteomes" id="UP000019666">
    <property type="component" value="Unassembled WGS sequence"/>
</dbReference>
<sequence>MARRLICGNGCFAWPVPARCRSPSLGSTQVLLAALAFRRAVNLTLTFRCHPDPAANRGCHPERKRAVARRPFRRRAELRPTPA</sequence>
<keyword evidence="2" id="KW-1185">Reference proteome</keyword>
<dbReference type="HOGENOM" id="CLU_2540517_0_0_5"/>
<dbReference type="EMBL" id="AOSK01000062">
    <property type="protein sequence ID" value="EYD75988.1"/>
    <property type="molecule type" value="Genomic_DNA"/>
</dbReference>
<accession>A0A017HPA6</accession>
<dbReference type="STRING" id="442562.Rumeso_02417"/>